<feature type="region of interest" description="Disordered" evidence="1">
    <location>
        <begin position="1"/>
        <end position="91"/>
    </location>
</feature>
<reference evidence="2" key="1">
    <citation type="submission" date="2024-07" db="EMBL/GenBank/DDBJ databases">
        <title>Complete genome sequences of cellulolytic bacteria, Kitasatospora sp. CMC57 and Streptomyces sp. CMC78, isolated from Japanese agricultural soil.</title>
        <authorList>
            <person name="Hashimoto T."/>
            <person name="Ito M."/>
            <person name="Iwamoto M."/>
            <person name="Fukahori D."/>
            <person name="Shoda T."/>
            <person name="Sakoda M."/>
            <person name="Morohoshi T."/>
            <person name="Mitsuboshi M."/>
            <person name="Nishizawa T."/>
        </authorList>
    </citation>
    <scope>NUCLEOTIDE SEQUENCE</scope>
    <source>
        <strain evidence="2">CMC78</strain>
    </source>
</reference>
<sequence length="91" mass="9589">MKRAPRTGLRQNPGSAGVRGARGESVRVRILRRSGMGPTLSGEHRRRADATPDEILTSRPGGASTGMTVDGKRVPVDENRNAGGAGNLTVR</sequence>
<gene>
    <name evidence="2" type="ORF">SCMC78_71290</name>
</gene>
<evidence type="ECO:0000256" key="1">
    <source>
        <dbReference type="SAM" id="MobiDB-lite"/>
    </source>
</evidence>
<organism evidence="2">
    <name type="scientific">Streptomyces sp. CMC78</name>
    <dbReference type="NCBI Taxonomy" id="3231512"/>
    <lineage>
        <taxon>Bacteria</taxon>
        <taxon>Bacillati</taxon>
        <taxon>Actinomycetota</taxon>
        <taxon>Actinomycetes</taxon>
        <taxon>Kitasatosporales</taxon>
        <taxon>Streptomycetaceae</taxon>
        <taxon>Streptomyces</taxon>
    </lineage>
</organism>
<dbReference type="EMBL" id="AP035884">
    <property type="protein sequence ID" value="BFP57322.1"/>
    <property type="molecule type" value="Genomic_DNA"/>
</dbReference>
<evidence type="ECO:0000313" key="2">
    <source>
        <dbReference type="EMBL" id="BFP57322.1"/>
    </source>
</evidence>
<protein>
    <submittedName>
        <fullName evidence="2">Uncharacterized protein</fullName>
    </submittedName>
</protein>
<name>A0AB33KXE7_9ACTN</name>
<dbReference type="AlphaFoldDB" id="A0AB33KXE7"/>
<accession>A0AB33KXE7</accession>
<proteinExistence type="predicted"/>
<feature type="compositionally biased region" description="Basic and acidic residues" evidence="1">
    <location>
        <begin position="70"/>
        <end position="80"/>
    </location>
</feature>
<dbReference type="KEGG" id="stcm:SCMC78_71290"/>